<name>A0ACC1HWF5_9FUNG</name>
<accession>A0ACC1HWF5</accession>
<sequence>NPLFKFKKSHIESRRRALEAYLNRLVQHHDVCQSFALRSFLSLLPPLRFEKESEACLSAQLRGSTDSDTSATIPTAPGSGELDERETHGMWMSKLSKTIGSDLNDLAGGDDSILDVITQQLGNQAVQQPAATPSSANRDEIRSDTASTLSTFRLAAPAEPTSATYASLTDPLCDLFIEVFELRDRNNWLRRQAINVLLRHIFGGAMERRVKDLIRSLVGESQLVGYITDIINTFWPHQRPFSAPMPRTPAQRKHTSSQVRQKLLFYLPYTLSSMVGRRNTEKGAERLFRITQHHLLNLHLALSIFDELIAELFPEIRRVQSSISAAATGNNLLYISPIQSPLLNPSIGSGGGRDPPTPIHRNRLNTL</sequence>
<comment type="caution">
    <text evidence="1">The sequence shown here is derived from an EMBL/GenBank/DDBJ whole genome shotgun (WGS) entry which is preliminary data.</text>
</comment>
<evidence type="ECO:0000313" key="2">
    <source>
        <dbReference type="Proteomes" id="UP001145114"/>
    </source>
</evidence>
<evidence type="ECO:0000313" key="1">
    <source>
        <dbReference type="EMBL" id="KAJ1679572.1"/>
    </source>
</evidence>
<dbReference type="Proteomes" id="UP001145114">
    <property type="component" value="Unassembled WGS sequence"/>
</dbReference>
<feature type="non-terminal residue" evidence="1">
    <location>
        <position position="1"/>
    </location>
</feature>
<proteinExistence type="predicted"/>
<dbReference type="EMBL" id="JAMZIH010000299">
    <property type="protein sequence ID" value="KAJ1679572.1"/>
    <property type="molecule type" value="Genomic_DNA"/>
</dbReference>
<keyword evidence="2" id="KW-1185">Reference proteome</keyword>
<gene>
    <name evidence="1" type="primary">TRM8_1</name>
    <name evidence="1" type="ORF">EV182_001777</name>
</gene>
<reference evidence="1" key="1">
    <citation type="submission" date="2022-06" db="EMBL/GenBank/DDBJ databases">
        <title>Phylogenomic reconstructions and comparative analyses of Kickxellomycotina fungi.</title>
        <authorList>
            <person name="Reynolds N.K."/>
            <person name="Stajich J.E."/>
            <person name="Barry K."/>
            <person name="Grigoriev I.V."/>
            <person name="Crous P."/>
            <person name="Smith M.E."/>
        </authorList>
    </citation>
    <scope>NUCLEOTIDE SEQUENCE</scope>
    <source>
        <strain evidence="1">RSA 2271</strain>
    </source>
</reference>
<organism evidence="1 2">
    <name type="scientific">Spiromyces aspiralis</name>
    <dbReference type="NCBI Taxonomy" id="68401"/>
    <lineage>
        <taxon>Eukaryota</taxon>
        <taxon>Fungi</taxon>
        <taxon>Fungi incertae sedis</taxon>
        <taxon>Zoopagomycota</taxon>
        <taxon>Kickxellomycotina</taxon>
        <taxon>Kickxellomycetes</taxon>
        <taxon>Kickxellales</taxon>
        <taxon>Kickxellaceae</taxon>
        <taxon>Spiromyces</taxon>
    </lineage>
</organism>
<protein>
    <submittedName>
        <fullName evidence="1">tRNA (Guanine-N(7)-)-methyltransferase (tRNA(m7G46)-methyltransferase)</fullName>
    </submittedName>
</protein>